<gene>
    <name evidence="2" type="ORF">IFO69_11675</name>
</gene>
<dbReference type="EMBL" id="JACYTQ010000003">
    <property type="protein sequence ID" value="MBD8489403.1"/>
    <property type="molecule type" value="Genomic_DNA"/>
</dbReference>
<accession>A0ABR9AKQ8</accession>
<keyword evidence="3" id="KW-1185">Reference proteome</keyword>
<evidence type="ECO:0000313" key="2">
    <source>
        <dbReference type="EMBL" id="MBD8489403.1"/>
    </source>
</evidence>
<dbReference type="PANTHER" id="PTHR46534">
    <property type="entry name" value="IGGFC_BINDING DOMAIN-CONTAINING PROTEIN"/>
    <property type="match status" value="1"/>
</dbReference>
<dbReference type="PANTHER" id="PTHR46534:SF1">
    <property type="entry name" value="IGGFC-BINDING PROTEIN N-TERMINAL DOMAIN-CONTAINING PROTEIN"/>
    <property type="match status" value="1"/>
</dbReference>
<protein>
    <recommendedName>
        <fullName evidence="1">PKD domain-containing protein</fullName>
    </recommendedName>
</protein>
<evidence type="ECO:0000313" key="3">
    <source>
        <dbReference type="Proteomes" id="UP000647133"/>
    </source>
</evidence>
<dbReference type="Pfam" id="PF17517">
    <property type="entry name" value="IgGFc_binding"/>
    <property type="match status" value="1"/>
</dbReference>
<feature type="domain" description="PKD" evidence="1">
    <location>
        <begin position="472"/>
        <end position="514"/>
    </location>
</feature>
<comment type="caution">
    <text evidence="2">The sequence shown here is derived from an EMBL/GenBank/DDBJ whole genome shotgun (WGS) entry which is preliminary data.</text>
</comment>
<dbReference type="RefSeq" id="WP_192010279.1">
    <property type="nucleotide sequence ID" value="NZ_JACYTQ010000003.1"/>
</dbReference>
<dbReference type="Proteomes" id="UP000647133">
    <property type="component" value="Unassembled WGS sequence"/>
</dbReference>
<organism evidence="2 3">
    <name type="scientific">Echinicola arenosa</name>
    <dbReference type="NCBI Taxonomy" id="2774144"/>
    <lineage>
        <taxon>Bacteria</taxon>
        <taxon>Pseudomonadati</taxon>
        <taxon>Bacteroidota</taxon>
        <taxon>Cytophagia</taxon>
        <taxon>Cytophagales</taxon>
        <taxon>Cyclobacteriaceae</taxon>
        <taxon>Echinicola</taxon>
    </lineage>
</organism>
<sequence length="1030" mass="113548">MSWHTYAQLTTVGKEFWVGFMENNTDGLNGRAVIVISANESAKGTIDVSNFLNGLTYHFDLQKGESYTMRIPEYDLDLLHRSSGIIENGGINITSTGNISVYAFNERWKSADGTVVLPKSTLGKDYLITSHYEVTPNNIPGQDMNQNDESLFLIVGVEDNTRIEITPSANTIDGKTAGMSFEITLNSGQSYQLKSKADLTGSRVRVVGSSLEDCKNIAVFGGNKWTGVGECGSAPDNLFQQMYPLNTWGKSYIHVPLETRSSGELIKVVASEDNTVVNIDTDFVATLNKGEWKAFDFGPDKLVTINSNHPISVTAFSKSRNCNVVGDPYYAFGDPFMMSYNPNERLLEDITFEAMNVVQISYHFVNVIVKKYAVNQTVLDGNNIAHAFQPVPGNTEFFYAKINISGGVHHLNNPEGFIAYVYGFGDLESYGYAVGANLENLEFETASHYEDFEVTGDNVTCLGNEFSWTVKASDPRFDHFTWYIGDDNNGIEGDSIRYLFEEPGNYQVTILASDGEIICNELEEIRFEVEVLETKAVIEGSSVVCPADNQAKYHLLEMDNISKTEWLITGGEIIESDLASATVLWDASSDSSALSVIPYTLEGCPGNPIEKEVNFLMMAQPGPPIGPTEICYDLEISHLYKVNEHDDTYGYQWHIVGGEFVSDSDGKQIEVRWNTPESQGELWYEEFSLENPNCIVASEKLEVKIRSDFSASYNSENVRCNGASSGKIMINPVGGIAPYSYTWSHDKSLTGPQAVGLKAGSYSVEVLDSLGCKTFVDNIQIEEPEKLGTTILSNPGTSCYGNEDGKVILKVFGGTPPFFTDFPNSSVVGDQVYLTNLTAGTQNLEIYDAFGCVLSYELNVPQPEPLTIEVEVLHRSCPGESTGELLAVPSGGTFPYQYTWDYRSVITSSLSGIPDGNYMVTVQDANGCISFTNTMLVEMEPQVRMPTGFDPNDTADQELFGPVSNCPVDFFLIIYSKWGEPIYAGSEGWDGMIKGKAALPSTYSYLLEYSYTIDGKSYQVQKRGAFTIIN</sequence>
<reference evidence="2 3" key="1">
    <citation type="submission" date="2020-09" db="EMBL/GenBank/DDBJ databases">
        <title>Echinicola sp. CAU 1574 isolated from sand of Sido Beach.</title>
        <authorList>
            <person name="Kim W."/>
        </authorList>
    </citation>
    <scope>NUCLEOTIDE SEQUENCE [LARGE SCALE GENOMIC DNA]</scope>
    <source>
        <strain evidence="2 3">CAU 1574</strain>
    </source>
</reference>
<dbReference type="InterPro" id="IPR000601">
    <property type="entry name" value="PKD_dom"/>
</dbReference>
<evidence type="ECO:0000259" key="1">
    <source>
        <dbReference type="PROSITE" id="PS50093"/>
    </source>
</evidence>
<dbReference type="InterPro" id="IPR025667">
    <property type="entry name" value="SprB_repeat"/>
</dbReference>
<dbReference type="PROSITE" id="PS50093">
    <property type="entry name" value="PKD"/>
    <property type="match status" value="1"/>
</dbReference>
<dbReference type="InterPro" id="IPR027310">
    <property type="entry name" value="Profilin_CS"/>
</dbReference>
<dbReference type="PROSITE" id="PS00414">
    <property type="entry name" value="PROFILIN"/>
    <property type="match status" value="1"/>
</dbReference>
<dbReference type="InterPro" id="IPR035234">
    <property type="entry name" value="IgGFc-bd_N"/>
</dbReference>
<name>A0ABR9AKQ8_9BACT</name>
<dbReference type="Pfam" id="PF13573">
    <property type="entry name" value="SprB"/>
    <property type="match status" value="2"/>
</dbReference>
<proteinExistence type="predicted"/>